<evidence type="ECO:0000256" key="2">
    <source>
        <dbReference type="ARBA" id="ARBA00022475"/>
    </source>
</evidence>
<name>A0A4P8WEU4_9EURY</name>
<feature type="transmembrane region" description="Helical" evidence="10">
    <location>
        <begin position="366"/>
        <end position="387"/>
    </location>
</feature>
<reference evidence="14" key="1">
    <citation type="submission" date="2019-05" db="EMBL/GenBank/DDBJ databases">
        <title>Genome sequence and methylation pattern of the halophilic Archaeon Natrinema versiforme BOL5-4.</title>
        <authorList>
            <person name="DasSarma P."/>
            <person name="Anton B.P."/>
            <person name="DasSarma S.L."/>
            <person name="Martinez F.L."/>
            <person name="Guzman D."/>
            <person name="Roberts R.J."/>
            <person name="DasSarma S."/>
        </authorList>
    </citation>
    <scope>NUCLEOTIDE SEQUENCE [LARGE SCALE GENOMIC DNA]</scope>
    <source>
        <strain evidence="14">BOL5-4</strain>
    </source>
</reference>
<keyword evidence="3 10" id="KW-0812">Transmembrane</keyword>
<feature type="compositionally biased region" description="Basic and acidic residues" evidence="9">
    <location>
        <begin position="601"/>
        <end position="617"/>
    </location>
</feature>
<dbReference type="Pfam" id="PF05425">
    <property type="entry name" value="CopD"/>
    <property type="match status" value="1"/>
</dbReference>
<dbReference type="GO" id="GO:0042597">
    <property type="term" value="C:periplasmic space"/>
    <property type="evidence" value="ECO:0007669"/>
    <property type="project" value="InterPro"/>
</dbReference>
<evidence type="ECO:0000313" key="14">
    <source>
        <dbReference type="Proteomes" id="UP000302218"/>
    </source>
</evidence>
<dbReference type="InterPro" id="IPR014756">
    <property type="entry name" value="Ig_E-set"/>
</dbReference>
<accession>A0A4P8WEU4</accession>
<dbReference type="PANTHER" id="PTHR34820">
    <property type="entry name" value="INNER MEMBRANE PROTEIN YEBZ"/>
    <property type="match status" value="1"/>
</dbReference>
<dbReference type="InterPro" id="IPR007348">
    <property type="entry name" value="CopC_dom"/>
</dbReference>
<dbReference type="GO" id="GO:0005886">
    <property type="term" value="C:plasma membrane"/>
    <property type="evidence" value="ECO:0007669"/>
    <property type="project" value="UniProtKB-SubCell"/>
</dbReference>
<evidence type="ECO:0000259" key="12">
    <source>
        <dbReference type="Pfam" id="PF05425"/>
    </source>
</evidence>
<evidence type="ECO:0000256" key="8">
    <source>
        <dbReference type="ARBA" id="ARBA00023136"/>
    </source>
</evidence>
<dbReference type="GO" id="GO:0005507">
    <property type="term" value="F:copper ion binding"/>
    <property type="evidence" value="ECO:0007669"/>
    <property type="project" value="InterPro"/>
</dbReference>
<sequence length="655" mass="66876">MATTGSVERTRSHHARARRVRLLVGLVVVALALSSLAAPVAAHAYLSNSDPSNGDRVGSVPDEVTLTFGGDGVQTADVTVIGPDGEDVSGDAAVDADDSRIVRVPIADAAGGDGADGLYTVRWAILADDGHETDGSFVFSVGDGPLDRDAVLAAAEGDGDGGEGSIPLVETAAKGLLLVALIALVGGPVTAAVAVYPVVSRFGSPARTVDRRLTRLFAAAGGLLLVSVLGLGLSRAASVGPPSLETLVEFAGLPLGTAWVVQLVLAAILVVVLALAVAGSLPRRVWLPGTVAGAVSVGATVGWTSHSAAAIDRLQGTAVDFAHVGAAGLWVGGLVVLAVAVPPALREAAPDDRAALAAGTIRRYSLLALGGVALAAATGLLLAAWHVPTLESIGASRYGVTLSAKSLLVLLALGLGGFTRFVLLQRLESAADGDRADASGTIAAFTRAVRLEVAVLVLVVLLSGVLTSVPTAAVGGADDGLERATIERQGDVDLELTAIPATHGGEADDRLLVRAGEPVVFEVAFRDGDEPLESERPVRLLADGPDEERFEVDLKATDDRTYATVRALPASGDWRLRITGGPDGRYVDEWIDVHALADATERGHNGNGESREYDRGTSDAGTDSSFTAGLRIAAVAVGVVGTAAVTIEAVRTRRR</sequence>
<dbReference type="GO" id="GO:0046688">
    <property type="term" value="P:response to copper ion"/>
    <property type="evidence" value="ECO:0007669"/>
    <property type="project" value="InterPro"/>
</dbReference>
<dbReference type="RefSeq" id="WP_138244309.1">
    <property type="nucleotide sequence ID" value="NZ_CP040330.1"/>
</dbReference>
<evidence type="ECO:0000256" key="7">
    <source>
        <dbReference type="ARBA" id="ARBA00023008"/>
    </source>
</evidence>
<dbReference type="InterPro" id="IPR008457">
    <property type="entry name" value="Cu-R_CopD_dom"/>
</dbReference>
<feature type="transmembrane region" description="Helical" evidence="10">
    <location>
        <begin position="257"/>
        <end position="278"/>
    </location>
</feature>
<evidence type="ECO:0000313" key="13">
    <source>
        <dbReference type="EMBL" id="QCS41808.1"/>
    </source>
</evidence>
<dbReference type="EMBL" id="CP040330">
    <property type="protein sequence ID" value="QCS41808.1"/>
    <property type="molecule type" value="Genomic_DNA"/>
</dbReference>
<dbReference type="GeneID" id="40264676"/>
<feature type="transmembrane region" description="Helical" evidence="10">
    <location>
        <begin position="628"/>
        <end position="650"/>
    </location>
</feature>
<evidence type="ECO:0000259" key="11">
    <source>
        <dbReference type="Pfam" id="PF04234"/>
    </source>
</evidence>
<dbReference type="InterPro" id="IPR014755">
    <property type="entry name" value="Cu-Rt/internalin_Ig-like"/>
</dbReference>
<protein>
    <submittedName>
        <fullName evidence="13">Copper resistance protein CopC</fullName>
    </submittedName>
</protein>
<feature type="transmembrane region" description="Helical" evidence="10">
    <location>
        <begin position="324"/>
        <end position="345"/>
    </location>
</feature>
<feature type="transmembrane region" description="Helical" evidence="10">
    <location>
        <begin position="285"/>
        <end position="304"/>
    </location>
</feature>
<keyword evidence="5" id="KW-0732">Signal</keyword>
<proteinExistence type="predicted"/>
<organism evidence="13 14">
    <name type="scientific">Natrinema versiforme</name>
    <dbReference type="NCBI Taxonomy" id="88724"/>
    <lineage>
        <taxon>Archaea</taxon>
        <taxon>Methanobacteriati</taxon>
        <taxon>Methanobacteriota</taxon>
        <taxon>Stenosarchaea group</taxon>
        <taxon>Halobacteria</taxon>
        <taxon>Halobacteriales</taxon>
        <taxon>Natrialbaceae</taxon>
        <taxon>Natrinema</taxon>
    </lineage>
</organism>
<keyword evidence="8 10" id="KW-0472">Membrane</keyword>
<keyword evidence="2" id="KW-1003">Cell membrane</keyword>
<dbReference type="OrthoDB" id="206320at2157"/>
<gene>
    <name evidence="13" type="ORF">FEJ81_05350</name>
</gene>
<dbReference type="AlphaFoldDB" id="A0A4P8WEU4"/>
<evidence type="ECO:0000256" key="4">
    <source>
        <dbReference type="ARBA" id="ARBA00022723"/>
    </source>
</evidence>
<dbReference type="InterPro" id="IPR032694">
    <property type="entry name" value="CopC/D"/>
</dbReference>
<evidence type="ECO:0000256" key="5">
    <source>
        <dbReference type="ARBA" id="ARBA00022729"/>
    </source>
</evidence>
<feature type="transmembrane region" description="Helical" evidence="10">
    <location>
        <begin position="407"/>
        <end position="427"/>
    </location>
</feature>
<evidence type="ECO:0000256" key="9">
    <source>
        <dbReference type="SAM" id="MobiDB-lite"/>
    </source>
</evidence>
<feature type="domain" description="Copper resistance protein D" evidence="12">
    <location>
        <begin position="360"/>
        <end position="466"/>
    </location>
</feature>
<feature type="transmembrane region" description="Helical" evidence="10">
    <location>
        <begin position="216"/>
        <end position="237"/>
    </location>
</feature>
<dbReference type="Pfam" id="PF04234">
    <property type="entry name" value="CopC"/>
    <property type="match status" value="1"/>
</dbReference>
<dbReference type="SUPFAM" id="SSF81296">
    <property type="entry name" value="E set domains"/>
    <property type="match status" value="1"/>
</dbReference>
<dbReference type="KEGG" id="nvr:FEJ81_05350"/>
<evidence type="ECO:0000256" key="3">
    <source>
        <dbReference type="ARBA" id="ARBA00022692"/>
    </source>
</evidence>
<evidence type="ECO:0000256" key="10">
    <source>
        <dbReference type="SAM" id="Phobius"/>
    </source>
</evidence>
<evidence type="ECO:0000256" key="6">
    <source>
        <dbReference type="ARBA" id="ARBA00022989"/>
    </source>
</evidence>
<keyword evidence="7" id="KW-0186">Copper</keyword>
<dbReference type="Proteomes" id="UP000302218">
    <property type="component" value="Chromosome"/>
</dbReference>
<comment type="subcellular location">
    <subcellularLocation>
        <location evidence="1">Cell membrane</location>
        <topology evidence="1">Multi-pass membrane protein</topology>
    </subcellularLocation>
</comment>
<dbReference type="Gene3D" id="2.60.40.1220">
    <property type="match status" value="1"/>
</dbReference>
<keyword evidence="6 10" id="KW-1133">Transmembrane helix</keyword>
<feature type="region of interest" description="Disordered" evidence="9">
    <location>
        <begin position="601"/>
        <end position="622"/>
    </location>
</feature>
<feature type="domain" description="CopC" evidence="11">
    <location>
        <begin position="43"/>
        <end position="141"/>
    </location>
</feature>
<feature type="transmembrane region" description="Helical" evidence="10">
    <location>
        <begin position="175"/>
        <end position="196"/>
    </location>
</feature>
<feature type="transmembrane region" description="Helical" evidence="10">
    <location>
        <begin position="448"/>
        <end position="469"/>
    </location>
</feature>
<evidence type="ECO:0000256" key="1">
    <source>
        <dbReference type="ARBA" id="ARBA00004651"/>
    </source>
</evidence>
<keyword evidence="4" id="KW-0479">Metal-binding</keyword>
<dbReference type="PANTHER" id="PTHR34820:SF4">
    <property type="entry name" value="INNER MEMBRANE PROTEIN YEBZ"/>
    <property type="match status" value="1"/>
</dbReference>
<dbReference type="GO" id="GO:0006825">
    <property type="term" value="P:copper ion transport"/>
    <property type="evidence" value="ECO:0007669"/>
    <property type="project" value="InterPro"/>
</dbReference>